<evidence type="ECO:0000313" key="2">
    <source>
        <dbReference type="EMBL" id="KAK3793934.1"/>
    </source>
</evidence>
<gene>
    <name evidence="2" type="ORF">RRG08_033509</name>
</gene>
<evidence type="ECO:0000313" key="3">
    <source>
        <dbReference type="Proteomes" id="UP001283361"/>
    </source>
</evidence>
<dbReference type="EMBL" id="JAWDGP010001166">
    <property type="protein sequence ID" value="KAK3793934.1"/>
    <property type="molecule type" value="Genomic_DNA"/>
</dbReference>
<evidence type="ECO:0000256" key="1">
    <source>
        <dbReference type="SAM" id="MobiDB-lite"/>
    </source>
</evidence>
<accession>A0AAE1E4C1</accession>
<dbReference type="Proteomes" id="UP001283361">
    <property type="component" value="Unassembled WGS sequence"/>
</dbReference>
<reference evidence="2" key="1">
    <citation type="journal article" date="2023" name="G3 (Bethesda)">
        <title>A reference genome for the long-term kleptoplast-retaining sea slug Elysia crispata morphotype clarki.</title>
        <authorList>
            <person name="Eastman K.E."/>
            <person name="Pendleton A.L."/>
            <person name="Shaikh M.A."/>
            <person name="Suttiyut T."/>
            <person name="Ogas R."/>
            <person name="Tomko P."/>
            <person name="Gavelis G."/>
            <person name="Widhalm J.R."/>
            <person name="Wisecaver J.H."/>
        </authorList>
    </citation>
    <scope>NUCLEOTIDE SEQUENCE</scope>
    <source>
        <strain evidence="2">ECLA1</strain>
    </source>
</reference>
<feature type="region of interest" description="Disordered" evidence="1">
    <location>
        <begin position="64"/>
        <end position="86"/>
    </location>
</feature>
<dbReference type="AlphaFoldDB" id="A0AAE1E4C1"/>
<protein>
    <submittedName>
        <fullName evidence="2">Uncharacterized protein</fullName>
    </submittedName>
</protein>
<keyword evidence="3" id="KW-1185">Reference proteome</keyword>
<name>A0AAE1E4C1_9GAST</name>
<organism evidence="2 3">
    <name type="scientific">Elysia crispata</name>
    <name type="common">lettuce slug</name>
    <dbReference type="NCBI Taxonomy" id="231223"/>
    <lineage>
        <taxon>Eukaryota</taxon>
        <taxon>Metazoa</taxon>
        <taxon>Spiralia</taxon>
        <taxon>Lophotrochozoa</taxon>
        <taxon>Mollusca</taxon>
        <taxon>Gastropoda</taxon>
        <taxon>Heterobranchia</taxon>
        <taxon>Euthyneura</taxon>
        <taxon>Panpulmonata</taxon>
        <taxon>Sacoglossa</taxon>
        <taxon>Placobranchoidea</taxon>
        <taxon>Plakobranchidae</taxon>
        <taxon>Elysia</taxon>
    </lineage>
</organism>
<proteinExistence type="predicted"/>
<comment type="caution">
    <text evidence="2">The sequence shown here is derived from an EMBL/GenBank/DDBJ whole genome shotgun (WGS) entry which is preliminary data.</text>
</comment>
<sequence length="142" mass="15830">MDFKEMQASVLDDNYIRLKKTLLAEGKGRRPDLSHLSVRRSRRNCFFNCTVCVPRARTHGVSINPAAHMNAENRSRLPSHSPPTPHSDRISCKALFQVSGSSESQLDVDFNFICDCLSALGVTRKTISSPPLKFRGLSISNL</sequence>